<dbReference type="InterPro" id="IPR012337">
    <property type="entry name" value="RNaseH-like_sf"/>
</dbReference>
<evidence type="ECO:0000256" key="1">
    <source>
        <dbReference type="ARBA" id="ARBA00022670"/>
    </source>
</evidence>
<dbReference type="InterPro" id="IPR057670">
    <property type="entry name" value="SH3_retrovirus"/>
</dbReference>
<keyword evidence="1" id="KW-0645">Protease</keyword>
<dbReference type="Pfam" id="PF22936">
    <property type="entry name" value="Pol_BBD"/>
    <property type="match status" value="1"/>
</dbReference>
<evidence type="ECO:0000256" key="2">
    <source>
        <dbReference type="ARBA" id="ARBA00022723"/>
    </source>
</evidence>
<sequence length="1152" mass="131510">MASENYVQPSIPRFDVHHYDHWSMLMENFLRSKEYWTIVEAGVPELAAGANDAQRAEIEKEKLKYLKAKNYLFQAIDRAILETILNKSTSKNIWDSMKKKTMTIANKMQIHGENLEDVAIVEKILRSMTTKFNYVVCSIEESNDIETLSLDELQNSLLIHERKINRQDKQEQAVQISQTQALQTTINSRAVGRGKENWKGRPRSGRPRSDRLEESSATGIHKRGESSNFIEHNEKNDDSSLFMVCHPKEVSKKNVWYLDTGCSNHMCRDKSAFSDLDESCQDKVKFGDNSTIAVKGRGKVTIRAKDNSIQTISNVLYVPDLKSNMLSLGQLQDKRYEILIKDEVCQIRDSKLGLIAKVKMTGNRLFPLYLQTTNLSCLSARLKDTAWLWRSRFGHLYFGGLKALQQKKMVNGLPHFDSPSEICEICVVSKQYCDSFPKDRSWRAKQVLDLVHSDLCGPINPTSNGGKQYFITFVDDYSRKTWVYFLQTKSEALAAFKNFKVLAENEVGRFVKVLRTNRGGEFNSKEFADFCESNGIKRQLTAAYTPQQNGVCERRNRTIMNMVRSLMSKSGLPKEFWPEAVNWSVHILNRSPTSPLPDLTPEEAWSGCRPAVDYFRIFGCIAYAHVLDQKRSKLDDKGEKCIFLGVSDQSKAYRLYNPLTKKVIISRDVVFDEARTWSWTEKSGQQILADFENGEDLTVQNSEGQTSVDLEVSRQTAEESLPTKVEFSTGGSLPTTPELEFGTSSRPQRKKRRPAWLEDYEVTDLPQDDVPVNHFALFVDCDPLTYEEAVKEEKWQKAMAEVIGSIERNQTWELTNLPKGHKTIGVKWIYKTKLKENGAVDKFKARLVAKGYKQEFGIDYQEVFAPVARMDTIKLVFIDQPLGYVKSGSEHKEVLDRFQMKNCNFVTTPVDKGVKLVKDPRGRSVDNKLYKQIVGSLMYLIATRPDIMHGVNLISKYMEHPKELHLQTTKRILRYLCGTADFGLFYKKGDQTDLVGFTDSDYAGDLDDRKSTSRFVFMLGSGAISWSSKKQPIVTLSTTEAEYVAATSCACQAIWLRRIMEELELNQHEATSIYCDNSSAIKLSKNPVLHGRSKHIHVRYHFLRNLVEDGTIELIYCRTEDQVADIFTKPLKVATFSKLRELLGVCSMQNSV</sequence>
<keyword evidence="3" id="KW-0064">Aspartyl protease</keyword>
<keyword evidence="8" id="KW-1185">Reference proteome</keyword>
<keyword evidence="2" id="KW-0479">Metal-binding</keyword>
<dbReference type="InterPro" id="IPR036397">
    <property type="entry name" value="RNaseH_sf"/>
</dbReference>
<dbReference type="GO" id="GO:0015074">
    <property type="term" value="P:DNA integration"/>
    <property type="evidence" value="ECO:0007669"/>
    <property type="project" value="InterPro"/>
</dbReference>
<dbReference type="Pfam" id="PF00665">
    <property type="entry name" value="rve"/>
    <property type="match status" value="1"/>
</dbReference>
<feature type="domain" description="Integrase catalytic" evidence="6">
    <location>
        <begin position="433"/>
        <end position="609"/>
    </location>
</feature>
<accession>A0AAV5K2Z7</accession>
<evidence type="ECO:0000256" key="5">
    <source>
        <dbReference type="SAM" id="MobiDB-lite"/>
    </source>
</evidence>
<organism evidence="7 8">
    <name type="scientific">Rubroshorea leprosula</name>
    <dbReference type="NCBI Taxonomy" id="152421"/>
    <lineage>
        <taxon>Eukaryota</taxon>
        <taxon>Viridiplantae</taxon>
        <taxon>Streptophyta</taxon>
        <taxon>Embryophyta</taxon>
        <taxon>Tracheophyta</taxon>
        <taxon>Spermatophyta</taxon>
        <taxon>Magnoliopsida</taxon>
        <taxon>eudicotyledons</taxon>
        <taxon>Gunneridae</taxon>
        <taxon>Pentapetalae</taxon>
        <taxon>rosids</taxon>
        <taxon>malvids</taxon>
        <taxon>Malvales</taxon>
        <taxon>Dipterocarpaceae</taxon>
        <taxon>Rubroshorea</taxon>
    </lineage>
</organism>
<evidence type="ECO:0000256" key="3">
    <source>
        <dbReference type="ARBA" id="ARBA00022750"/>
    </source>
</evidence>
<feature type="region of interest" description="Disordered" evidence="5">
    <location>
        <begin position="702"/>
        <end position="753"/>
    </location>
</feature>
<name>A0AAV5K2Z7_9ROSI</name>
<dbReference type="Pfam" id="PF14223">
    <property type="entry name" value="Retrotran_gag_2"/>
    <property type="match status" value="1"/>
</dbReference>
<dbReference type="PANTHER" id="PTHR42648:SF18">
    <property type="entry name" value="RETROTRANSPOSON, UNCLASSIFIED-LIKE PROTEIN"/>
    <property type="match status" value="1"/>
</dbReference>
<dbReference type="Gene3D" id="3.30.420.10">
    <property type="entry name" value="Ribonuclease H-like superfamily/Ribonuclease H"/>
    <property type="match status" value="1"/>
</dbReference>
<dbReference type="SUPFAM" id="SSF56672">
    <property type="entry name" value="DNA/RNA polymerases"/>
    <property type="match status" value="1"/>
</dbReference>
<dbReference type="CDD" id="cd09272">
    <property type="entry name" value="RNase_HI_RT_Ty1"/>
    <property type="match status" value="1"/>
</dbReference>
<dbReference type="Proteomes" id="UP001054252">
    <property type="component" value="Unassembled WGS sequence"/>
</dbReference>
<dbReference type="SUPFAM" id="SSF53098">
    <property type="entry name" value="Ribonuclease H-like"/>
    <property type="match status" value="1"/>
</dbReference>
<evidence type="ECO:0000313" key="8">
    <source>
        <dbReference type="Proteomes" id="UP001054252"/>
    </source>
</evidence>
<dbReference type="GO" id="GO:0006508">
    <property type="term" value="P:proteolysis"/>
    <property type="evidence" value="ECO:0007669"/>
    <property type="project" value="UniProtKB-KW"/>
</dbReference>
<dbReference type="GO" id="GO:0004190">
    <property type="term" value="F:aspartic-type endopeptidase activity"/>
    <property type="evidence" value="ECO:0007669"/>
    <property type="project" value="UniProtKB-KW"/>
</dbReference>
<dbReference type="InterPro" id="IPR001584">
    <property type="entry name" value="Integrase_cat-core"/>
</dbReference>
<dbReference type="PANTHER" id="PTHR42648">
    <property type="entry name" value="TRANSPOSASE, PUTATIVE-RELATED"/>
    <property type="match status" value="1"/>
</dbReference>
<dbReference type="Pfam" id="PF07727">
    <property type="entry name" value="RVT_2"/>
    <property type="match status" value="1"/>
</dbReference>
<dbReference type="InterPro" id="IPR054722">
    <property type="entry name" value="PolX-like_BBD"/>
</dbReference>
<evidence type="ECO:0000259" key="6">
    <source>
        <dbReference type="PROSITE" id="PS50994"/>
    </source>
</evidence>
<dbReference type="InterPro" id="IPR013103">
    <property type="entry name" value="RVT_2"/>
</dbReference>
<dbReference type="InterPro" id="IPR043502">
    <property type="entry name" value="DNA/RNA_pol_sf"/>
</dbReference>
<comment type="caution">
    <text evidence="7">The sequence shown here is derived from an EMBL/GenBank/DDBJ whole genome shotgun (WGS) entry which is preliminary data.</text>
</comment>
<proteinExistence type="predicted"/>
<dbReference type="PROSITE" id="PS50994">
    <property type="entry name" value="INTEGRASE"/>
    <property type="match status" value="1"/>
</dbReference>
<dbReference type="Pfam" id="PF25597">
    <property type="entry name" value="SH3_retrovirus"/>
    <property type="match status" value="1"/>
</dbReference>
<keyword evidence="4" id="KW-0378">Hydrolase</keyword>
<reference evidence="7 8" key="1">
    <citation type="journal article" date="2021" name="Commun. Biol.">
        <title>The genome of Shorea leprosula (Dipterocarpaceae) highlights the ecological relevance of drought in aseasonal tropical rainforests.</title>
        <authorList>
            <person name="Ng K.K.S."/>
            <person name="Kobayashi M.J."/>
            <person name="Fawcett J.A."/>
            <person name="Hatakeyama M."/>
            <person name="Paape T."/>
            <person name="Ng C.H."/>
            <person name="Ang C.C."/>
            <person name="Tnah L.H."/>
            <person name="Lee C.T."/>
            <person name="Nishiyama T."/>
            <person name="Sese J."/>
            <person name="O'Brien M.J."/>
            <person name="Copetti D."/>
            <person name="Mohd Noor M.I."/>
            <person name="Ong R.C."/>
            <person name="Putra M."/>
            <person name="Sireger I.Z."/>
            <person name="Indrioko S."/>
            <person name="Kosugi Y."/>
            <person name="Izuno A."/>
            <person name="Isagi Y."/>
            <person name="Lee S.L."/>
            <person name="Shimizu K.K."/>
        </authorList>
    </citation>
    <scope>NUCLEOTIDE SEQUENCE [LARGE SCALE GENOMIC DNA]</scope>
    <source>
        <strain evidence="7">214</strain>
    </source>
</reference>
<dbReference type="GO" id="GO:0003676">
    <property type="term" value="F:nucleic acid binding"/>
    <property type="evidence" value="ECO:0007669"/>
    <property type="project" value="InterPro"/>
</dbReference>
<dbReference type="EMBL" id="BPVZ01000052">
    <property type="protein sequence ID" value="GKV19266.1"/>
    <property type="molecule type" value="Genomic_DNA"/>
</dbReference>
<gene>
    <name evidence="7" type="ORF">SLEP1_g29551</name>
</gene>
<evidence type="ECO:0000256" key="4">
    <source>
        <dbReference type="ARBA" id="ARBA00022801"/>
    </source>
</evidence>
<dbReference type="InterPro" id="IPR025724">
    <property type="entry name" value="GAG-pre-integrase_dom"/>
</dbReference>
<dbReference type="InterPro" id="IPR039537">
    <property type="entry name" value="Retrotran_Ty1/copia-like"/>
</dbReference>
<protein>
    <recommendedName>
        <fullName evidence="6">Integrase catalytic domain-containing protein</fullName>
    </recommendedName>
</protein>
<dbReference type="GO" id="GO:0046872">
    <property type="term" value="F:metal ion binding"/>
    <property type="evidence" value="ECO:0007669"/>
    <property type="project" value="UniProtKB-KW"/>
</dbReference>
<evidence type="ECO:0000313" key="7">
    <source>
        <dbReference type="EMBL" id="GKV19266.1"/>
    </source>
</evidence>
<dbReference type="AlphaFoldDB" id="A0AAV5K2Z7"/>
<dbReference type="Pfam" id="PF13976">
    <property type="entry name" value="gag_pre-integrs"/>
    <property type="match status" value="1"/>
</dbReference>
<feature type="region of interest" description="Disordered" evidence="5">
    <location>
        <begin position="188"/>
        <end position="232"/>
    </location>
</feature>